<evidence type="ECO:0000259" key="7">
    <source>
        <dbReference type="Pfam" id="PF02687"/>
    </source>
</evidence>
<keyword evidence="5 6" id="KW-0472">Membrane</keyword>
<evidence type="ECO:0000313" key="9">
    <source>
        <dbReference type="EMBL" id="MBP1905664.1"/>
    </source>
</evidence>
<evidence type="ECO:0000313" key="10">
    <source>
        <dbReference type="Proteomes" id="UP001519272"/>
    </source>
</evidence>
<proteinExistence type="predicted"/>
<sequence>MRNIKVLIEILYQRFLVNWNKYLVMIFTLALTISFLILTGHEIYNSASKFESLSLAKRTYVTRISSSNTIKALDTILQDWVKKEIETANKVSLYEKGNIYGNYIVYFSGNYSFLNPQSIESSILKGRPFNSTELENGEQVIILNQDDYLTYYRNFDLGDEIPIFNTNFKFIGISKYETVFPYNTIQKLSQTNNELSVNEIWITTVKPLINSEITSMIKHASNIVQDTEYEISSNFSSILTAKIENVTGSVIIALIICIISIVNIIFNVKILILTNKNTAIIYVSLGYTRANTIASLISEIVLMLIVSVSIALAISNYLSPVIKDLTMI</sequence>
<evidence type="ECO:0000256" key="5">
    <source>
        <dbReference type="ARBA" id="ARBA00023136"/>
    </source>
</evidence>
<feature type="transmembrane region" description="Helical" evidence="6">
    <location>
        <begin position="250"/>
        <end position="273"/>
    </location>
</feature>
<comment type="subcellular location">
    <subcellularLocation>
        <location evidence="1">Cell membrane</location>
        <topology evidence="1">Multi-pass membrane protein</topology>
    </subcellularLocation>
</comment>
<keyword evidence="4 6" id="KW-1133">Transmembrane helix</keyword>
<feature type="domain" description="ABC3 transporter permease C-terminal" evidence="7">
    <location>
        <begin position="251"/>
        <end position="322"/>
    </location>
</feature>
<dbReference type="Pfam" id="PF02687">
    <property type="entry name" value="FtsX"/>
    <property type="match status" value="1"/>
</dbReference>
<evidence type="ECO:0000256" key="3">
    <source>
        <dbReference type="ARBA" id="ARBA00022692"/>
    </source>
</evidence>
<dbReference type="Proteomes" id="UP001519272">
    <property type="component" value="Unassembled WGS sequence"/>
</dbReference>
<evidence type="ECO:0008006" key="11">
    <source>
        <dbReference type="Google" id="ProtNLM"/>
    </source>
</evidence>
<dbReference type="InterPro" id="IPR025857">
    <property type="entry name" value="MacB_PCD"/>
</dbReference>
<name>A0ABS4FSX4_9BACL</name>
<keyword evidence="3 6" id="KW-0812">Transmembrane</keyword>
<evidence type="ECO:0000256" key="6">
    <source>
        <dbReference type="SAM" id="Phobius"/>
    </source>
</evidence>
<evidence type="ECO:0000256" key="1">
    <source>
        <dbReference type="ARBA" id="ARBA00004651"/>
    </source>
</evidence>
<dbReference type="RefSeq" id="WP_210089283.1">
    <property type="nucleotide sequence ID" value="NZ_JAGGKG010000009.1"/>
</dbReference>
<feature type="transmembrane region" description="Helical" evidence="6">
    <location>
        <begin position="293"/>
        <end position="318"/>
    </location>
</feature>
<evidence type="ECO:0000259" key="8">
    <source>
        <dbReference type="Pfam" id="PF12704"/>
    </source>
</evidence>
<feature type="domain" description="MacB-like periplasmic core" evidence="8">
    <location>
        <begin position="25"/>
        <end position="189"/>
    </location>
</feature>
<feature type="transmembrane region" description="Helical" evidence="6">
    <location>
        <begin position="22"/>
        <end position="40"/>
    </location>
</feature>
<dbReference type="InterPro" id="IPR003838">
    <property type="entry name" value="ABC3_permease_C"/>
</dbReference>
<organism evidence="9 10">
    <name type="scientific">Paenibacillus turicensis</name>
    <dbReference type="NCBI Taxonomy" id="160487"/>
    <lineage>
        <taxon>Bacteria</taxon>
        <taxon>Bacillati</taxon>
        <taxon>Bacillota</taxon>
        <taxon>Bacilli</taxon>
        <taxon>Bacillales</taxon>
        <taxon>Paenibacillaceae</taxon>
        <taxon>Paenibacillus</taxon>
    </lineage>
</organism>
<keyword evidence="2" id="KW-1003">Cell membrane</keyword>
<evidence type="ECO:0000256" key="2">
    <source>
        <dbReference type="ARBA" id="ARBA00022475"/>
    </source>
</evidence>
<dbReference type="EMBL" id="JAGGKG010000009">
    <property type="protein sequence ID" value="MBP1905664.1"/>
    <property type="molecule type" value="Genomic_DNA"/>
</dbReference>
<dbReference type="Pfam" id="PF12704">
    <property type="entry name" value="MacB_PCD"/>
    <property type="match status" value="1"/>
</dbReference>
<reference evidence="9 10" key="1">
    <citation type="submission" date="2021-03" db="EMBL/GenBank/DDBJ databases">
        <title>Genomic Encyclopedia of Type Strains, Phase IV (KMG-IV): sequencing the most valuable type-strain genomes for metagenomic binning, comparative biology and taxonomic classification.</title>
        <authorList>
            <person name="Goeker M."/>
        </authorList>
    </citation>
    <scope>NUCLEOTIDE SEQUENCE [LARGE SCALE GENOMIC DNA]</scope>
    <source>
        <strain evidence="9 10">DSM 14349</strain>
    </source>
</reference>
<evidence type="ECO:0000256" key="4">
    <source>
        <dbReference type="ARBA" id="ARBA00022989"/>
    </source>
</evidence>
<protein>
    <recommendedName>
        <fullName evidence="11">MacB-like periplasmic core domain-containing protein</fullName>
    </recommendedName>
</protein>
<keyword evidence="10" id="KW-1185">Reference proteome</keyword>
<comment type="caution">
    <text evidence="9">The sequence shown here is derived from an EMBL/GenBank/DDBJ whole genome shotgun (WGS) entry which is preliminary data.</text>
</comment>
<gene>
    <name evidence="9" type="ORF">J2Z32_002294</name>
</gene>
<accession>A0ABS4FSX4</accession>